<keyword evidence="1" id="KW-0472">Membrane</keyword>
<evidence type="ECO:0000313" key="3">
    <source>
        <dbReference type="Proteomes" id="UP000184452"/>
    </source>
</evidence>
<dbReference type="STRING" id="758803.SAMN05421803_103216"/>
<proteinExistence type="predicted"/>
<reference evidence="2 3" key="1">
    <citation type="submission" date="2016-11" db="EMBL/GenBank/DDBJ databases">
        <authorList>
            <person name="Jaros S."/>
            <person name="Januszkiewicz K."/>
            <person name="Wedrychowicz H."/>
        </authorList>
    </citation>
    <scope>NUCLEOTIDE SEQUENCE [LARGE SCALE GENOMIC DNA]</scope>
    <source>
        <strain evidence="2 3">CGMCC 4.5723</strain>
    </source>
</reference>
<dbReference type="OrthoDB" id="3429617at2"/>
<feature type="transmembrane region" description="Helical" evidence="1">
    <location>
        <begin position="65"/>
        <end position="90"/>
    </location>
</feature>
<accession>A0A1M6G093</accession>
<dbReference type="EMBL" id="FQZK01000003">
    <property type="protein sequence ID" value="SHJ03262.1"/>
    <property type="molecule type" value="Genomic_DNA"/>
</dbReference>
<evidence type="ECO:0000256" key="1">
    <source>
        <dbReference type="SAM" id="Phobius"/>
    </source>
</evidence>
<keyword evidence="3" id="KW-1185">Reference proteome</keyword>
<organism evidence="2 3">
    <name type="scientific">Nocardiopsis flavescens</name>
    <dbReference type="NCBI Taxonomy" id="758803"/>
    <lineage>
        <taxon>Bacteria</taxon>
        <taxon>Bacillati</taxon>
        <taxon>Actinomycetota</taxon>
        <taxon>Actinomycetes</taxon>
        <taxon>Streptosporangiales</taxon>
        <taxon>Nocardiopsidaceae</taxon>
        <taxon>Nocardiopsis</taxon>
    </lineage>
</organism>
<feature type="transmembrane region" description="Helical" evidence="1">
    <location>
        <begin position="20"/>
        <end position="44"/>
    </location>
</feature>
<dbReference type="Proteomes" id="UP000184452">
    <property type="component" value="Unassembled WGS sequence"/>
</dbReference>
<keyword evidence="1" id="KW-0812">Transmembrane</keyword>
<dbReference type="RefSeq" id="WP_073376916.1">
    <property type="nucleotide sequence ID" value="NZ_FQZK01000003.1"/>
</dbReference>
<evidence type="ECO:0008006" key="4">
    <source>
        <dbReference type="Google" id="ProtNLM"/>
    </source>
</evidence>
<evidence type="ECO:0000313" key="2">
    <source>
        <dbReference type="EMBL" id="SHJ03262.1"/>
    </source>
</evidence>
<sequence length="130" mass="13838">MTENRPEPRSEDDRPRVERGGLWGLFFGLAGLLLPPYGGVLSAFGLVQGIQARRAARRNRSDAPLALLSVAVGVAGVVVSLAMIAVSVVFNDQLIEYRDCSARAHTVSTQQACDDAWNSGTALPSWVTGA</sequence>
<protein>
    <recommendedName>
        <fullName evidence="4">DUF4190 domain-containing protein</fullName>
    </recommendedName>
</protein>
<keyword evidence="1" id="KW-1133">Transmembrane helix</keyword>
<gene>
    <name evidence="2" type="ORF">SAMN05421803_103216</name>
</gene>
<dbReference type="AlphaFoldDB" id="A0A1M6G093"/>
<name>A0A1M6G093_9ACTN</name>